<evidence type="ECO:0000256" key="2">
    <source>
        <dbReference type="SAM" id="MobiDB-lite"/>
    </source>
</evidence>
<evidence type="ECO:0000256" key="1">
    <source>
        <dbReference type="ARBA" id="ARBA00023242"/>
    </source>
</evidence>
<proteinExistence type="predicted"/>
<dbReference type="CDD" id="cd12148">
    <property type="entry name" value="fungal_TF_MHR"/>
    <property type="match status" value="1"/>
</dbReference>
<feature type="region of interest" description="Disordered" evidence="2">
    <location>
        <begin position="418"/>
        <end position="465"/>
    </location>
</feature>
<dbReference type="GO" id="GO:0008270">
    <property type="term" value="F:zinc ion binding"/>
    <property type="evidence" value="ECO:0007669"/>
    <property type="project" value="InterPro"/>
</dbReference>
<dbReference type="PANTHER" id="PTHR46910">
    <property type="entry name" value="TRANSCRIPTION FACTOR PDR1"/>
    <property type="match status" value="1"/>
</dbReference>
<evidence type="ECO:0000259" key="3">
    <source>
        <dbReference type="SMART" id="SM00906"/>
    </source>
</evidence>
<protein>
    <recommendedName>
        <fullName evidence="3">Xylanolytic transcriptional activator regulatory domain-containing protein</fullName>
    </recommendedName>
</protein>
<feature type="domain" description="Xylanolytic transcriptional activator regulatory" evidence="3">
    <location>
        <begin position="114"/>
        <end position="187"/>
    </location>
</feature>
<dbReference type="Pfam" id="PF04082">
    <property type="entry name" value="Fungal_trans"/>
    <property type="match status" value="1"/>
</dbReference>
<accession>A0A2H3JLL6</accession>
<feature type="compositionally biased region" description="Basic and acidic residues" evidence="2">
    <location>
        <begin position="440"/>
        <end position="459"/>
    </location>
</feature>
<keyword evidence="1" id="KW-0539">Nucleus</keyword>
<dbReference type="STRING" id="742152.A0A2H3JLL6"/>
<dbReference type="OrthoDB" id="4456959at2759"/>
<name>A0A2H3JLL6_WOLCO</name>
<sequence length="663" mass="74505">MHELIDLYFVNKNTYMPLLHRPTFESNVADGLHLRNQGFGSTVLLVCAIGARYTEDPRVYLPGYENDPLARGWKWFNLIHNVKRTWLSSPTLYDLQVCCLLVQFMESTSAPHATWSIIGIGIRLAQDVGAHRKKVYNQQHRAEEELWKRAFWVLVLMDRALSAVTGRPCAMQDEDFDIDFLTECDDEFWMHSDPNLPFKQPPGKPSTVAFFNCSIRLSQILAFVQRTIYSSKKLKTMMGITGPEWEERIVRELDSALNRWLDTVPEHLRWNPSQEDDTFLNQSAHLYITYYQLQIFIHRPYLQSPHRKSSQTFPSLAICTNAARACIHILDHQYKRTGFLMFSDQTGLFVSGIVLLLNIWGSKRSSITIDVAKEMADVQKCMDLLKIAEKHWYFAGRGWDILHELAYVGDLPPLMQSPFPSRKRDRNGDVAGGAAANHTSRQDFTLRRSSGDNRPDDRSSSSALSIREQTRIALESERNVAGTYRASIIPASLHSLNLDAEVQTMFRPSGSNAQPGNIPQKYQTDPIAPTAHDASDPLLQNNSFSVQDPLLSALWLPQDQGNSNPTPPPDCSTMAPDSTGATAHLSIAQANSNIMGMHAPSSQGDAGGWSTPLTNDDLFSMLSSMPIGFEWNDWDAYIGTMSGMSDAQGSAGFEKMYSDKNDG</sequence>
<dbReference type="AlphaFoldDB" id="A0A2H3JLL6"/>
<dbReference type="GO" id="GO:0003677">
    <property type="term" value="F:DNA binding"/>
    <property type="evidence" value="ECO:0007669"/>
    <property type="project" value="InterPro"/>
</dbReference>
<gene>
    <name evidence="4" type="ORF">WOLCODRAFT_136368</name>
</gene>
<reference evidence="4 5" key="1">
    <citation type="journal article" date="2012" name="Science">
        <title>The Paleozoic origin of enzymatic lignin decomposition reconstructed from 31 fungal genomes.</title>
        <authorList>
            <person name="Floudas D."/>
            <person name="Binder M."/>
            <person name="Riley R."/>
            <person name="Barry K."/>
            <person name="Blanchette R.A."/>
            <person name="Henrissat B."/>
            <person name="Martinez A.T."/>
            <person name="Otillar R."/>
            <person name="Spatafora J.W."/>
            <person name="Yadav J.S."/>
            <person name="Aerts A."/>
            <person name="Benoit I."/>
            <person name="Boyd A."/>
            <person name="Carlson A."/>
            <person name="Copeland A."/>
            <person name="Coutinho P.M."/>
            <person name="de Vries R.P."/>
            <person name="Ferreira P."/>
            <person name="Findley K."/>
            <person name="Foster B."/>
            <person name="Gaskell J."/>
            <person name="Glotzer D."/>
            <person name="Gorecki P."/>
            <person name="Heitman J."/>
            <person name="Hesse C."/>
            <person name="Hori C."/>
            <person name="Igarashi K."/>
            <person name="Jurgens J.A."/>
            <person name="Kallen N."/>
            <person name="Kersten P."/>
            <person name="Kohler A."/>
            <person name="Kuees U."/>
            <person name="Kumar T.K.A."/>
            <person name="Kuo A."/>
            <person name="LaButti K."/>
            <person name="Larrondo L.F."/>
            <person name="Lindquist E."/>
            <person name="Ling A."/>
            <person name="Lombard V."/>
            <person name="Lucas S."/>
            <person name="Lundell T."/>
            <person name="Martin R."/>
            <person name="McLaughlin D.J."/>
            <person name="Morgenstern I."/>
            <person name="Morin E."/>
            <person name="Murat C."/>
            <person name="Nagy L.G."/>
            <person name="Nolan M."/>
            <person name="Ohm R.A."/>
            <person name="Patyshakuliyeva A."/>
            <person name="Rokas A."/>
            <person name="Ruiz-Duenas F.J."/>
            <person name="Sabat G."/>
            <person name="Salamov A."/>
            <person name="Samejima M."/>
            <person name="Schmutz J."/>
            <person name="Slot J.C."/>
            <person name="St John F."/>
            <person name="Stenlid J."/>
            <person name="Sun H."/>
            <person name="Sun S."/>
            <person name="Syed K."/>
            <person name="Tsang A."/>
            <person name="Wiebenga A."/>
            <person name="Young D."/>
            <person name="Pisabarro A."/>
            <person name="Eastwood D.C."/>
            <person name="Martin F."/>
            <person name="Cullen D."/>
            <person name="Grigoriev I.V."/>
            <person name="Hibbett D.S."/>
        </authorList>
    </citation>
    <scope>NUCLEOTIDE SEQUENCE [LARGE SCALE GENOMIC DNA]</scope>
    <source>
        <strain evidence="4 5">MD-104</strain>
    </source>
</reference>
<organism evidence="4 5">
    <name type="scientific">Wolfiporia cocos (strain MD-104)</name>
    <name type="common">Brown rot fungus</name>
    <dbReference type="NCBI Taxonomy" id="742152"/>
    <lineage>
        <taxon>Eukaryota</taxon>
        <taxon>Fungi</taxon>
        <taxon>Dikarya</taxon>
        <taxon>Basidiomycota</taxon>
        <taxon>Agaricomycotina</taxon>
        <taxon>Agaricomycetes</taxon>
        <taxon>Polyporales</taxon>
        <taxon>Phaeolaceae</taxon>
        <taxon>Wolfiporia</taxon>
    </lineage>
</organism>
<dbReference type="OMA" id="VQISIEM"/>
<dbReference type="GO" id="GO:0006351">
    <property type="term" value="P:DNA-templated transcription"/>
    <property type="evidence" value="ECO:0007669"/>
    <property type="project" value="InterPro"/>
</dbReference>
<dbReference type="GO" id="GO:0003700">
    <property type="term" value="F:DNA-binding transcription factor activity"/>
    <property type="evidence" value="ECO:0007669"/>
    <property type="project" value="InterPro"/>
</dbReference>
<dbReference type="PANTHER" id="PTHR46910:SF38">
    <property type="entry name" value="ZN(2)-C6 FUNGAL-TYPE DOMAIN-CONTAINING PROTEIN"/>
    <property type="match status" value="1"/>
</dbReference>
<dbReference type="Proteomes" id="UP000218811">
    <property type="component" value="Unassembled WGS sequence"/>
</dbReference>
<evidence type="ECO:0000313" key="5">
    <source>
        <dbReference type="Proteomes" id="UP000218811"/>
    </source>
</evidence>
<dbReference type="SMART" id="SM00906">
    <property type="entry name" value="Fungal_trans"/>
    <property type="match status" value="1"/>
</dbReference>
<dbReference type="EMBL" id="KB467942">
    <property type="protein sequence ID" value="PCH38618.1"/>
    <property type="molecule type" value="Genomic_DNA"/>
</dbReference>
<evidence type="ECO:0000313" key="4">
    <source>
        <dbReference type="EMBL" id="PCH38618.1"/>
    </source>
</evidence>
<dbReference type="InterPro" id="IPR050987">
    <property type="entry name" value="AtrR-like"/>
</dbReference>
<dbReference type="InterPro" id="IPR007219">
    <property type="entry name" value="XnlR_reg_dom"/>
</dbReference>
<keyword evidence="5" id="KW-1185">Reference proteome</keyword>